<sequence>MHSLAACDFSLSFLFRFFRSLACSVQFRLCKFIPRLFASFERFEFSEGTLSRLVISH</sequence>
<keyword evidence="3" id="KW-1185">Reference proteome</keyword>
<evidence type="ECO:0008006" key="4">
    <source>
        <dbReference type="Google" id="ProtNLM"/>
    </source>
</evidence>
<organism evidence="2 3">
    <name type="scientific">Ceratodon purpureus</name>
    <name type="common">Fire moss</name>
    <name type="synonym">Dicranum purpureum</name>
    <dbReference type="NCBI Taxonomy" id="3225"/>
    <lineage>
        <taxon>Eukaryota</taxon>
        <taxon>Viridiplantae</taxon>
        <taxon>Streptophyta</taxon>
        <taxon>Embryophyta</taxon>
        <taxon>Bryophyta</taxon>
        <taxon>Bryophytina</taxon>
        <taxon>Bryopsida</taxon>
        <taxon>Dicranidae</taxon>
        <taxon>Pseudoditrichales</taxon>
        <taxon>Ditrichaceae</taxon>
        <taxon>Ceratodon</taxon>
    </lineage>
</organism>
<feature type="signal peptide" evidence="1">
    <location>
        <begin position="1"/>
        <end position="22"/>
    </location>
</feature>
<dbReference type="Proteomes" id="UP000822688">
    <property type="component" value="Chromosome 11"/>
</dbReference>
<keyword evidence="1" id="KW-0732">Signal</keyword>
<evidence type="ECO:0000313" key="2">
    <source>
        <dbReference type="EMBL" id="KAG0557219.1"/>
    </source>
</evidence>
<evidence type="ECO:0000256" key="1">
    <source>
        <dbReference type="SAM" id="SignalP"/>
    </source>
</evidence>
<protein>
    <recommendedName>
        <fullName evidence="4">Secreted protein</fullName>
    </recommendedName>
</protein>
<gene>
    <name evidence="2" type="ORF">KC19_11G111300</name>
</gene>
<accession>A0A8T0GGA7</accession>
<name>A0A8T0GGA7_CERPU</name>
<feature type="chain" id="PRO_5035762487" description="Secreted protein" evidence="1">
    <location>
        <begin position="23"/>
        <end position="57"/>
    </location>
</feature>
<evidence type="ECO:0000313" key="3">
    <source>
        <dbReference type="Proteomes" id="UP000822688"/>
    </source>
</evidence>
<comment type="caution">
    <text evidence="2">The sequence shown here is derived from an EMBL/GenBank/DDBJ whole genome shotgun (WGS) entry which is preliminary data.</text>
</comment>
<dbReference type="EMBL" id="CM026432">
    <property type="protein sequence ID" value="KAG0557219.1"/>
    <property type="molecule type" value="Genomic_DNA"/>
</dbReference>
<reference evidence="2 3" key="1">
    <citation type="submission" date="2020-06" db="EMBL/GenBank/DDBJ databases">
        <title>WGS assembly of Ceratodon purpureus strain R40.</title>
        <authorList>
            <person name="Carey S.B."/>
            <person name="Jenkins J."/>
            <person name="Shu S."/>
            <person name="Lovell J.T."/>
            <person name="Sreedasyam A."/>
            <person name="Maumus F."/>
            <person name="Tiley G.P."/>
            <person name="Fernandez-Pozo N."/>
            <person name="Barry K."/>
            <person name="Chen C."/>
            <person name="Wang M."/>
            <person name="Lipzen A."/>
            <person name="Daum C."/>
            <person name="Saski C.A."/>
            <person name="Payton A.C."/>
            <person name="Mcbreen J.C."/>
            <person name="Conrad R.E."/>
            <person name="Kollar L.M."/>
            <person name="Olsson S."/>
            <person name="Huttunen S."/>
            <person name="Landis J.B."/>
            <person name="Wickett N.J."/>
            <person name="Johnson M.G."/>
            <person name="Rensing S.A."/>
            <person name="Grimwood J."/>
            <person name="Schmutz J."/>
            <person name="Mcdaniel S.F."/>
        </authorList>
    </citation>
    <scope>NUCLEOTIDE SEQUENCE [LARGE SCALE GENOMIC DNA]</scope>
    <source>
        <strain evidence="2 3">R40</strain>
    </source>
</reference>
<proteinExistence type="predicted"/>
<dbReference type="AlphaFoldDB" id="A0A8T0GGA7"/>